<sequence length="250" mass="29110">MENYDLNLLRSGCTQKQEDKVEYKHYKYYLESEITFNKPDYVAVIDLRNENPVLFYQNLNLSFLETNKDTICDVAAVVEPSQLSKILSADLKCSEFVSKNLKDISKTIFTLRFATLEIDGKKRSLIRNVRFIPRINKGTQHILILVSFYDVSNFLGVNNQPVFDFKFNEVNNTAFRKVLENLKRILNKQLTYRHELTQREFEILNLIGQGKTSADIANELNISKNTVNTHRQNLIKKFNVKNTASLLKEM</sequence>
<dbReference type="SUPFAM" id="SSF46894">
    <property type="entry name" value="C-terminal effector domain of the bipartite response regulators"/>
    <property type="match status" value="1"/>
</dbReference>
<dbReference type="SMART" id="SM00421">
    <property type="entry name" value="HTH_LUXR"/>
    <property type="match status" value="1"/>
</dbReference>
<dbReference type="GO" id="GO:0006355">
    <property type="term" value="P:regulation of DNA-templated transcription"/>
    <property type="evidence" value="ECO:0007669"/>
    <property type="project" value="InterPro"/>
</dbReference>
<keyword evidence="6" id="KW-1185">Reference proteome</keyword>
<evidence type="ECO:0000256" key="2">
    <source>
        <dbReference type="ARBA" id="ARBA00023125"/>
    </source>
</evidence>
<accession>A0A8J6Q0V8</accession>
<dbReference type="RefSeq" id="WP_188228326.1">
    <property type="nucleotide sequence ID" value="NZ_JACVXB010000001.1"/>
</dbReference>
<dbReference type="PANTHER" id="PTHR44688">
    <property type="entry name" value="DNA-BINDING TRANSCRIPTIONAL ACTIVATOR DEVR_DOSR"/>
    <property type="match status" value="1"/>
</dbReference>
<evidence type="ECO:0000313" key="6">
    <source>
        <dbReference type="Proteomes" id="UP000600588"/>
    </source>
</evidence>
<dbReference type="EMBL" id="JACVXB010000001">
    <property type="protein sequence ID" value="MBD0830509.1"/>
    <property type="molecule type" value="Genomic_DNA"/>
</dbReference>
<organism evidence="5 6">
    <name type="scientific">Aestuariibaculum sediminum</name>
    <dbReference type="NCBI Taxonomy" id="2770637"/>
    <lineage>
        <taxon>Bacteria</taxon>
        <taxon>Pseudomonadati</taxon>
        <taxon>Bacteroidota</taxon>
        <taxon>Flavobacteriia</taxon>
        <taxon>Flavobacteriales</taxon>
        <taxon>Flavobacteriaceae</taxon>
    </lineage>
</organism>
<feature type="domain" description="HTH luxR-type" evidence="4">
    <location>
        <begin position="189"/>
        <end position="250"/>
    </location>
</feature>
<dbReference type="InterPro" id="IPR036388">
    <property type="entry name" value="WH-like_DNA-bd_sf"/>
</dbReference>
<keyword evidence="3" id="KW-0804">Transcription</keyword>
<gene>
    <name evidence="5" type="ORF">ICJ83_00015</name>
</gene>
<dbReference type="PROSITE" id="PS00622">
    <property type="entry name" value="HTH_LUXR_1"/>
    <property type="match status" value="1"/>
</dbReference>
<proteinExistence type="predicted"/>
<evidence type="ECO:0000313" key="5">
    <source>
        <dbReference type="EMBL" id="MBD0830509.1"/>
    </source>
</evidence>
<dbReference type="InterPro" id="IPR016032">
    <property type="entry name" value="Sig_transdc_resp-reg_C-effctor"/>
</dbReference>
<dbReference type="PRINTS" id="PR00038">
    <property type="entry name" value="HTHLUXR"/>
</dbReference>
<dbReference type="CDD" id="cd06170">
    <property type="entry name" value="LuxR_C_like"/>
    <property type="match status" value="1"/>
</dbReference>
<evidence type="ECO:0000259" key="4">
    <source>
        <dbReference type="PROSITE" id="PS50043"/>
    </source>
</evidence>
<evidence type="ECO:0000256" key="1">
    <source>
        <dbReference type="ARBA" id="ARBA00023015"/>
    </source>
</evidence>
<dbReference type="Gene3D" id="1.10.10.10">
    <property type="entry name" value="Winged helix-like DNA-binding domain superfamily/Winged helix DNA-binding domain"/>
    <property type="match status" value="1"/>
</dbReference>
<name>A0A8J6Q0V8_9FLAO</name>
<dbReference type="GO" id="GO:0003677">
    <property type="term" value="F:DNA binding"/>
    <property type="evidence" value="ECO:0007669"/>
    <property type="project" value="UniProtKB-KW"/>
</dbReference>
<dbReference type="PANTHER" id="PTHR44688:SF16">
    <property type="entry name" value="DNA-BINDING TRANSCRIPTIONAL ACTIVATOR DEVR_DOSR"/>
    <property type="match status" value="1"/>
</dbReference>
<reference evidence="5 6" key="1">
    <citation type="submission" date="2020-09" db="EMBL/GenBank/DDBJ databases">
        <title>TT11 complete genome.</title>
        <authorList>
            <person name="Wu Z."/>
        </authorList>
    </citation>
    <scope>NUCLEOTIDE SEQUENCE [LARGE SCALE GENOMIC DNA]</scope>
    <source>
        <strain evidence="5 6">TT11</strain>
    </source>
</reference>
<dbReference type="AlphaFoldDB" id="A0A8J6Q0V8"/>
<keyword evidence="2" id="KW-0238">DNA-binding</keyword>
<dbReference type="Pfam" id="PF00196">
    <property type="entry name" value="GerE"/>
    <property type="match status" value="1"/>
</dbReference>
<keyword evidence="1" id="KW-0805">Transcription regulation</keyword>
<dbReference type="Proteomes" id="UP000600588">
    <property type="component" value="Unassembled WGS sequence"/>
</dbReference>
<comment type="caution">
    <text evidence="5">The sequence shown here is derived from an EMBL/GenBank/DDBJ whole genome shotgun (WGS) entry which is preliminary data.</text>
</comment>
<protein>
    <submittedName>
        <fullName evidence="5">Helix-turn-helix transcriptional regulator</fullName>
    </submittedName>
</protein>
<dbReference type="InterPro" id="IPR000792">
    <property type="entry name" value="Tscrpt_reg_LuxR_C"/>
</dbReference>
<dbReference type="PROSITE" id="PS50043">
    <property type="entry name" value="HTH_LUXR_2"/>
    <property type="match status" value="1"/>
</dbReference>
<evidence type="ECO:0000256" key="3">
    <source>
        <dbReference type="ARBA" id="ARBA00023163"/>
    </source>
</evidence>